<dbReference type="CDD" id="cd06261">
    <property type="entry name" value="TM_PBP2"/>
    <property type="match status" value="1"/>
</dbReference>
<sequence>MSGLLSLAAGSLAAGTDPVIPDFGTVSSCVRDNGVFCVDWFTANFSSVFGPALVQHVRLTLIAVGIGFLIAFPLALLAHFRKWLVRPLGGLTSFLYTIPPMALFTLLVPVSGLSVLTAEIALVAYTLMVLFKSTVTGLNEVPEDVRRAGVGMGLTRREILWRIELPLALPGVISGLRVATVTTISVVEIAAFIIDQGLGSPIIQGLQSPFNTQFIGAGLLAVALALAADGLLVLLGRVLTPWARTRRTV</sequence>
<dbReference type="InterPro" id="IPR000515">
    <property type="entry name" value="MetI-like"/>
</dbReference>
<feature type="domain" description="ABC transmembrane type-1" evidence="7">
    <location>
        <begin position="53"/>
        <end position="232"/>
    </location>
</feature>
<dbReference type="Gene3D" id="1.10.3720.10">
    <property type="entry name" value="MetI-like"/>
    <property type="match status" value="1"/>
</dbReference>
<reference evidence="8 9" key="1">
    <citation type="submission" date="2022-10" db="EMBL/GenBank/DDBJ databases">
        <authorList>
            <person name="Xie J."/>
            <person name="Shen N."/>
        </authorList>
    </citation>
    <scope>NUCLEOTIDE SEQUENCE [LARGE SCALE GENOMIC DNA]</scope>
    <source>
        <strain evidence="8 9">YIM65594</strain>
    </source>
</reference>
<dbReference type="PANTHER" id="PTHR30177:SF30">
    <property type="entry name" value="GLYCINE BETAINE UPTAKE SYSTEM PERMEASE PROTEIN YEHY"/>
    <property type="match status" value="1"/>
</dbReference>
<gene>
    <name evidence="8" type="ORF">OKJ99_13095</name>
</gene>
<evidence type="ECO:0000256" key="6">
    <source>
        <dbReference type="RuleBase" id="RU363032"/>
    </source>
</evidence>
<feature type="transmembrane region" description="Helical" evidence="6">
    <location>
        <begin position="113"/>
        <end position="131"/>
    </location>
</feature>
<dbReference type="RefSeq" id="WP_326016218.1">
    <property type="nucleotide sequence ID" value="NZ_JAOZYC010000093.1"/>
</dbReference>
<dbReference type="PANTHER" id="PTHR30177">
    <property type="entry name" value="GLYCINE BETAINE/L-PROLINE TRANSPORT SYSTEM PERMEASE PROTEIN PROW"/>
    <property type="match status" value="1"/>
</dbReference>
<evidence type="ECO:0000256" key="5">
    <source>
        <dbReference type="ARBA" id="ARBA00023136"/>
    </source>
</evidence>
<evidence type="ECO:0000256" key="2">
    <source>
        <dbReference type="ARBA" id="ARBA00022448"/>
    </source>
</evidence>
<evidence type="ECO:0000256" key="3">
    <source>
        <dbReference type="ARBA" id="ARBA00022692"/>
    </source>
</evidence>
<protein>
    <submittedName>
        <fullName evidence="8">ABC transporter permease</fullName>
    </submittedName>
</protein>
<comment type="subcellular location">
    <subcellularLocation>
        <location evidence="6">Cell membrane</location>
        <topology evidence="6">Multi-pass membrane protein</topology>
    </subcellularLocation>
    <subcellularLocation>
        <location evidence="1">Membrane</location>
        <topology evidence="1">Multi-pass membrane protein</topology>
    </subcellularLocation>
</comment>
<keyword evidence="5 6" id="KW-0472">Membrane</keyword>
<organism evidence="8 9">
    <name type="scientific">Streptomyces endophyticus</name>
    <dbReference type="NCBI Taxonomy" id="714166"/>
    <lineage>
        <taxon>Bacteria</taxon>
        <taxon>Bacillati</taxon>
        <taxon>Actinomycetota</taxon>
        <taxon>Actinomycetes</taxon>
        <taxon>Kitasatosporales</taxon>
        <taxon>Streptomycetaceae</taxon>
        <taxon>Streptomyces</taxon>
    </lineage>
</organism>
<feature type="transmembrane region" description="Helical" evidence="6">
    <location>
        <begin position="88"/>
        <end position="107"/>
    </location>
</feature>
<feature type="transmembrane region" description="Helical" evidence="6">
    <location>
        <begin position="57"/>
        <end position="76"/>
    </location>
</feature>
<keyword evidence="2 6" id="KW-0813">Transport</keyword>
<feature type="transmembrane region" description="Helical" evidence="6">
    <location>
        <begin position="167"/>
        <end position="194"/>
    </location>
</feature>
<dbReference type="PROSITE" id="PS50928">
    <property type="entry name" value="ABC_TM1"/>
    <property type="match status" value="1"/>
</dbReference>
<evidence type="ECO:0000256" key="4">
    <source>
        <dbReference type="ARBA" id="ARBA00022989"/>
    </source>
</evidence>
<evidence type="ECO:0000256" key="1">
    <source>
        <dbReference type="ARBA" id="ARBA00004141"/>
    </source>
</evidence>
<dbReference type="Proteomes" id="UP001354931">
    <property type="component" value="Unassembled WGS sequence"/>
</dbReference>
<evidence type="ECO:0000313" key="8">
    <source>
        <dbReference type="EMBL" id="MEB8338434.1"/>
    </source>
</evidence>
<keyword evidence="4 6" id="KW-1133">Transmembrane helix</keyword>
<keyword evidence="9" id="KW-1185">Reference proteome</keyword>
<keyword evidence="3 6" id="KW-0812">Transmembrane</keyword>
<dbReference type="SUPFAM" id="SSF161098">
    <property type="entry name" value="MetI-like"/>
    <property type="match status" value="1"/>
</dbReference>
<evidence type="ECO:0000313" key="9">
    <source>
        <dbReference type="Proteomes" id="UP001354931"/>
    </source>
</evidence>
<dbReference type="EMBL" id="JAOZYC010000093">
    <property type="protein sequence ID" value="MEB8338434.1"/>
    <property type="molecule type" value="Genomic_DNA"/>
</dbReference>
<comment type="caution">
    <text evidence="8">The sequence shown here is derived from an EMBL/GenBank/DDBJ whole genome shotgun (WGS) entry which is preliminary data.</text>
</comment>
<evidence type="ECO:0000259" key="7">
    <source>
        <dbReference type="PROSITE" id="PS50928"/>
    </source>
</evidence>
<dbReference type="Pfam" id="PF00528">
    <property type="entry name" value="BPD_transp_1"/>
    <property type="match status" value="1"/>
</dbReference>
<feature type="transmembrane region" description="Helical" evidence="6">
    <location>
        <begin position="214"/>
        <end position="239"/>
    </location>
</feature>
<dbReference type="InterPro" id="IPR051204">
    <property type="entry name" value="ABC_transp_perm/SBD"/>
</dbReference>
<proteinExistence type="inferred from homology"/>
<dbReference type="InterPro" id="IPR035906">
    <property type="entry name" value="MetI-like_sf"/>
</dbReference>
<accession>A0ABU6F3L2</accession>
<name>A0ABU6F3L2_9ACTN</name>
<comment type="similarity">
    <text evidence="6">Belongs to the binding-protein-dependent transport system permease family.</text>
</comment>